<feature type="region of interest" description="Disordered" evidence="1">
    <location>
        <begin position="87"/>
        <end position="119"/>
    </location>
</feature>
<evidence type="ECO:0000313" key="5">
    <source>
        <dbReference type="Proteomes" id="UP000028999"/>
    </source>
</evidence>
<dbReference type="Proteomes" id="UP000028999">
    <property type="component" value="Unassembled WGS sequence"/>
</dbReference>
<reference evidence="3" key="3">
    <citation type="submission" date="2021-01" db="EMBL/GenBank/DDBJ databases">
        <authorList>
            <consortium name="Genoscope - CEA"/>
            <person name="William W."/>
        </authorList>
    </citation>
    <scope>NUCLEOTIDE SEQUENCE</scope>
</reference>
<dbReference type="PaxDb" id="3708-A0A078FIV5"/>
<proteinExistence type="predicted"/>
<evidence type="ECO:0000313" key="3">
    <source>
        <dbReference type="EMBL" id="CAF2041467.1"/>
    </source>
</evidence>
<dbReference type="InterPro" id="IPR009891">
    <property type="entry name" value="TAP35_44"/>
</dbReference>
<accession>A0A078FIV5</accession>
<dbReference type="STRING" id="3708.A0A078FIV5"/>
<dbReference type="KEGG" id="bna:106364370"/>
<dbReference type="EMBL" id="LK032031">
    <property type="protein sequence ID" value="CDY13101.1"/>
    <property type="molecule type" value="Genomic_DNA"/>
</dbReference>
<dbReference type="Pfam" id="PF07265">
    <property type="entry name" value="TAP35_44"/>
    <property type="match status" value="1"/>
</dbReference>
<evidence type="ECO:0000313" key="4">
    <source>
        <dbReference type="EMBL" id="CDY13101.1"/>
    </source>
</evidence>
<name>A0A078FIV5_BRANA</name>
<dbReference type="Gramene" id="CDY13101">
    <property type="protein sequence ID" value="CDY13101"/>
    <property type="gene ID" value="GSBRNA2T00070946001"/>
</dbReference>
<keyword evidence="2" id="KW-0732">Signal</keyword>
<dbReference type="Proteomes" id="UP001295469">
    <property type="component" value="Chromosome A09"/>
</dbReference>
<feature type="chain" id="PRO_5040560363" evidence="2">
    <location>
        <begin position="31"/>
        <end position="119"/>
    </location>
</feature>
<feature type="signal peptide" evidence="2">
    <location>
        <begin position="1"/>
        <end position="30"/>
    </location>
</feature>
<dbReference type="OrthoDB" id="10299678at2759"/>
<evidence type="ECO:0000256" key="1">
    <source>
        <dbReference type="SAM" id="MobiDB-lite"/>
    </source>
</evidence>
<feature type="region of interest" description="Disordered" evidence="1">
    <location>
        <begin position="30"/>
        <end position="51"/>
    </location>
</feature>
<gene>
    <name evidence="4" type="primary">BnaA09g17160D</name>
    <name evidence="3" type="ORF">DARMORV10_A09P21160.1</name>
    <name evidence="4" type="ORF">GSBRNA2T00070946001</name>
</gene>
<evidence type="ECO:0000256" key="2">
    <source>
        <dbReference type="SAM" id="SignalP"/>
    </source>
</evidence>
<organism evidence="4 5">
    <name type="scientific">Brassica napus</name>
    <name type="common">Rape</name>
    <dbReference type="NCBI Taxonomy" id="3708"/>
    <lineage>
        <taxon>Eukaryota</taxon>
        <taxon>Viridiplantae</taxon>
        <taxon>Streptophyta</taxon>
        <taxon>Embryophyta</taxon>
        <taxon>Tracheophyta</taxon>
        <taxon>Spermatophyta</taxon>
        <taxon>Magnoliopsida</taxon>
        <taxon>eudicotyledons</taxon>
        <taxon>Gunneridae</taxon>
        <taxon>Pentapetalae</taxon>
        <taxon>rosids</taxon>
        <taxon>malvids</taxon>
        <taxon>Brassicales</taxon>
        <taxon>Brassicaceae</taxon>
        <taxon>Brassiceae</taxon>
        <taxon>Brassica</taxon>
    </lineage>
</organism>
<protein>
    <submittedName>
        <fullName evidence="3">(rape) hypothetical protein</fullName>
    </submittedName>
    <submittedName>
        <fullName evidence="4">BnaA09g17160D protein</fullName>
    </submittedName>
</protein>
<dbReference type="EMBL" id="HG994363">
    <property type="protein sequence ID" value="CAF2041467.1"/>
    <property type="molecule type" value="Genomic_DNA"/>
</dbReference>
<feature type="compositionally biased region" description="Low complexity" evidence="1">
    <location>
        <begin position="36"/>
        <end position="50"/>
    </location>
</feature>
<feature type="compositionally biased region" description="Polar residues" evidence="1">
    <location>
        <begin position="87"/>
        <end position="99"/>
    </location>
</feature>
<keyword evidence="5" id="KW-1185">Reference proteome</keyword>
<reference evidence="4 5" key="1">
    <citation type="journal article" date="2014" name="Science">
        <title>Plant genetics. Early allopolyploid evolution in the post-Neolithic Brassica napus oilseed genome.</title>
        <authorList>
            <person name="Chalhoub B."/>
            <person name="Denoeud F."/>
            <person name="Liu S."/>
            <person name="Parkin I.A."/>
            <person name="Tang H."/>
            <person name="Wang X."/>
            <person name="Chiquet J."/>
            <person name="Belcram H."/>
            <person name="Tong C."/>
            <person name="Samans B."/>
            <person name="Correa M."/>
            <person name="Da Silva C."/>
            <person name="Just J."/>
            <person name="Falentin C."/>
            <person name="Koh C.S."/>
            <person name="Le Clainche I."/>
            <person name="Bernard M."/>
            <person name="Bento P."/>
            <person name="Noel B."/>
            <person name="Labadie K."/>
            <person name="Alberti A."/>
            <person name="Charles M."/>
            <person name="Arnaud D."/>
            <person name="Guo H."/>
            <person name="Daviaud C."/>
            <person name="Alamery S."/>
            <person name="Jabbari K."/>
            <person name="Zhao M."/>
            <person name="Edger P.P."/>
            <person name="Chelaifa H."/>
            <person name="Tack D."/>
            <person name="Lassalle G."/>
            <person name="Mestiri I."/>
            <person name="Schnel N."/>
            <person name="Le Paslier M.C."/>
            <person name="Fan G."/>
            <person name="Renault V."/>
            <person name="Bayer P.E."/>
            <person name="Golicz A.A."/>
            <person name="Manoli S."/>
            <person name="Lee T.H."/>
            <person name="Thi V.H."/>
            <person name="Chalabi S."/>
            <person name="Hu Q."/>
            <person name="Fan C."/>
            <person name="Tollenaere R."/>
            <person name="Lu Y."/>
            <person name="Battail C."/>
            <person name="Shen J."/>
            <person name="Sidebottom C.H."/>
            <person name="Wang X."/>
            <person name="Canaguier A."/>
            <person name="Chauveau A."/>
            <person name="Berard A."/>
            <person name="Deniot G."/>
            <person name="Guan M."/>
            <person name="Liu Z."/>
            <person name="Sun F."/>
            <person name="Lim Y.P."/>
            <person name="Lyons E."/>
            <person name="Town C.D."/>
            <person name="Bancroft I."/>
            <person name="Wang X."/>
            <person name="Meng J."/>
            <person name="Ma J."/>
            <person name="Pires J.C."/>
            <person name="King G.J."/>
            <person name="Brunel D."/>
            <person name="Delourme R."/>
            <person name="Renard M."/>
            <person name="Aury J.M."/>
            <person name="Adams K.L."/>
            <person name="Batley J."/>
            <person name="Snowdon R.J."/>
            <person name="Tost J."/>
            <person name="Edwards D."/>
            <person name="Zhou Y."/>
            <person name="Hua W."/>
            <person name="Sharpe A.G."/>
            <person name="Paterson A.H."/>
            <person name="Guan C."/>
            <person name="Wincker P."/>
        </authorList>
    </citation>
    <scope>NUCLEOTIDE SEQUENCE [LARGE SCALE GENOMIC DNA]</scope>
    <source>
        <strain evidence="5">cv. Darmor-bzh</strain>
    </source>
</reference>
<reference evidence="4" key="2">
    <citation type="submission" date="2014-06" db="EMBL/GenBank/DDBJ databases">
        <authorList>
            <person name="Genoscope - CEA"/>
        </authorList>
    </citation>
    <scope>NUCLEOTIDE SEQUENCE</scope>
</reference>
<dbReference type="AlphaFoldDB" id="A0A078FIV5"/>
<sequence>MTKNSKASSLCLLLLLLFLVFSLSSQPALSFRAPKPQSQPTSPQTIIDDSSSMDKIDHAKSMIADFFSHKFPLKGWPIPKYPPFTLLNPNIQTNPSGAQEESEKLPSSSSKANKDGGNA</sequence>